<evidence type="ECO:0000256" key="10">
    <source>
        <dbReference type="ARBA" id="ARBA00023237"/>
    </source>
</evidence>
<proteinExistence type="inferred from homology"/>
<keyword evidence="5 11" id="KW-0812">Transmembrane</keyword>
<comment type="similarity">
    <text evidence="11">Belongs to the TonB-dependent receptor family.</text>
</comment>
<dbReference type="Pfam" id="PF07715">
    <property type="entry name" value="Plug"/>
    <property type="match status" value="1"/>
</dbReference>
<keyword evidence="6" id="KW-0408">Iron</keyword>
<evidence type="ECO:0000256" key="6">
    <source>
        <dbReference type="ARBA" id="ARBA00023004"/>
    </source>
</evidence>
<accession>A0A7W5ZY70</accession>
<dbReference type="InterPro" id="IPR039426">
    <property type="entry name" value="TonB-dep_rcpt-like"/>
</dbReference>
<evidence type="ECO:0000256" key="5">
    <source>
        <dbReference type="ARBA" id="ARBA00022692"/>
    </source>
</evidence>
<evidence type="ECO:0000256" key="9">
    <source>
        <dbReference type="ARBA" id="ARBA00023136"/>
    </source>
</evidence>
<evidence type="ECO:0000259" key="13">
    <source>
        <dbReference type="Pfam" id="PF07715"/>
    </source>
</evidence>
<protein>
    <submittedName>
        <fullName evidence="14">Iron complex outermembrane receptor protein</fullName>
    </submittedName>
</protein>
<dbReference type="InterPro" id="IPR012910">
    <property type="entry name" value="Plug_dom"/>
</dbReference>
<keyword evidence="12" id="KW-0732">Signal</keyword>
<evidence type="ECO:0000256" key="7">
    <source>
        <dbReference type="ARBA" id="ARBA00023065"/>
    </source>
</evidence>
<keyword evidence="9 11" id="KW-0472">Membrane</keyword>
<evidence type="ECO:0000256" key="3">
    <source>
        <dbReference type="ARBA" id="ARBA00022452"/>
    </source>
</evidence>
<dbReference type="GO" id="GO:0009279">
    <property type="term" value="C:cell outer membrane"/>
    <property type="evidence" value="ECO:0007669"/>
    <property type="project" value="UniProtKB-SubCell"/>
</dbReference>
<evidence type="ECO:0000256" key="1">
    <source>
        <dbReference type="ARBA" id="ARBA00004571"/>
    </source>
</evidence>
<evidence type="ECO:0000256" key="12">
    <source>
        <dbReference type="SAM" id="SignalP"/>
    </source>
</evidence>
<dbReference type="Proteomes" id="UP000562395">
    <property type="component" value="Unassembled WGS sequence"/>
</dbReference>
<keyword evidence="15" id="KW-1185">Reference proteome</keyword>
<keyword evidence="3 11" id="KW-1134">Transmembrane beta strand</keyword>
<dbReference type="PANTHER" id="PTHR32552">
    <property type="entry name" value="FERRICHROME IRON RECEPTOR-RELATED"/>
    <property type="match status" value="1"/>
</dbReference>
<evidence type="ECO:0000256" key="8">
    <source>
        <dbReference type="ARBA" id="ARBA00023077"/>
    </source>
</evidence>
<dbReference type="RefSeq" id="WP_183614652.1">
    <property type="nucleotide sequence ID" value="NZ_JACICY010000010.1"/>
</dbReference>
<comment type="subcellular location">
    <subcellularLocation>
        <location evidence="1 11">Cell outer membrane</location>
        <topology evidence="1 11">Multi-pass membrane protein</topology>
    </subcellularLocation>
</comment>
<feature type="signal peptide" evidence="12">
    <location>
        <begin position="1"/>
        <end position="29"/>
    </location>
</feature>
<name>A0A7W5ZY70_9SPHN</name>
<dbReference type="Gene3D" id="2.40.170.20">
    <property type="entry name" value="TonB-dependent receptor, beta-barrel domain"/>
    <property type="match status" value="2"/>
</dbReference>
<keyword evidence="4" id="KW-0410">Iron transport</keyword>
<dbReference type="PANTHER" id="PTHR32552:SF81">
    <property type="entry name" value="TONB-DEPENDENT OUTER MEMBRANE RECEPTOR"/>
    <property type="match status" value="1"/>
</dbReference>
<reference evidence="14 15" key="1">
    <citation type="submission" date="2020-08" db="EMBL/GenBank/DDBJ databases">
        <title>Genomic Encyclopedia of Type Strains, Phase IV (KMG-IV): sequencing the most valuable type-strain genomes for metagenomic binning, comparative biology and taxonomic classification.</title>
        <authorList>
            <person name="Goeker M."/>
        </authorList>
    </citation>
    <scope>NUCLEOTIDE SEQUENCE [LARGE SCALE GENOMIC DNA]</scope>
    <source>
        <strain evidence="14 15">DSM 14552</strain>
    </source>
</reference>
<evidence type="ECO:0000313" key="15">
    <source>
        <dbReference type="Proteomes" id="UP000562395"/>
    </source>
</evidence>
<comment type="caution">
    <text evidence="14">The sequence shown here is derived from an EMBL/GenBank/DDBJ whole genome shotgun (WGS) entry which is preliminary data.</text>
</comment>
<keyword evidence="8" id="KW-0798">TonB box</keyword>
<dbReference type="PROSITE" id="PS52016">
    <property type="entry name" value="TONB_DEPENDENT_REC_3"/>
    <property type="match status" value="1"/>
</dbReference>
<sequence>MIRVSRLLATCAAVAVSASIFSTSGLAQAAAQAGAEGVDDAPVSGDIVVTARRRAEDIARVPTTVAALGADAIAERSIATQSDLQAAVPGLIVRETQSNNQLNYSIRGQTVDAFSGSSTAVVPYVNEVPFVAGGVASFFDLQSIQVVKGPQGTLFGRNATGGAVLSMTAKPTNDHSGNLRLGYGNYNAINAEGAFNIPWIEDKVLFRAAFKIARRDGYIENVYRGPVFNDNNNRELGKVDSTALRGTLLLRPSETIENTLMVQYEATRGNNSGTRLFSFNTCGTKGPDGSPLVCNAHFLFGPQLDANIGFPGAWAAVLAANPGYDPAGIQGVLARQNNQLGFWQVNDAMPSFHRGEDWAVTNTTTVDVSDTLKVKNIFGYSSARAIDSTGQSGTPYLLISNFDINRPAGGALRNFGNEVSNSSVSDELQLQGTAFDDGLDYILGGYFQEIRNRTIFPQSYFSLSPVIPPASTTSHFTTVDRTYAAFAHATVDLGKFGLLDGLKFSFGGRYAWEKISLNHERGGTYFGLTTPDAKFDRASWNVGLEYQANSDVMLYVVARESWRAGGINGVAPPALSATLTNTDKFLPEVAQDFEAGVKYSGMLGGLRSHVYLSAYTMRVKNVQRALFPANPVNPALGSIAVTVNVPEARIKGLEADIGVKLADWLELGVNGAHTDAEFTKNVARPFGVPTLFGPVADVPRWSGSAYATVTVPITETADVKLRGDVYSQSNFYFSNTALSLTPHTKLPGYTIANFRLDIDGLLGEGFGLGFWIRNAFNEKYYVGGLAQGGSLGSNSANVGRPRMYGAEIRAKF</sequence>
<evidence type="ECO:0000256" key="2">
    <source>
        <dbReference type="ARBA" id="ARBA00022448"/>
    </source>
</evidence>
<evidence type="ECO:0000256" key="4">
    <source>
        <dbReference type="ARBA" id="ARBA00022496"/>
    </source>
</evidence>
<organism evidence="14 15">
    <name type="scientific">Novosphingobium hassiacum</name>
    <dbReference type="NCBI Taxonomy" id="173676"/>
    <lineage>
        <taxon>Bacteria</taxon>
        <taxon>Pseudomonadati</taxon>
        <taxon>Pseudomonadota</taxon>
        <taxon>Alphaproteobacteria</taxon>
        <taxon>Sphingomonadales</taxon>
        <taxon>Sphingomonadaceae</taxon>
        <taxon>Novosphingobium</taxon>
    </lineage>
</organism>
<keyword evidence="7" id="KW-0406">Ion transport</keyword>
<feature type="domain" description="TonB-dependent receptor plug" evidence="13">
    <location>
        <begin position="59"/>
        <end position="163"/>
    </location>
</feature>
<dbReference type="EMBL" id="JACICY010000010">
    <property type="protein sequence ID" value="MBB3862161.1"/>
    <property type="molecule type" value="Genomic_DNA"/>
</dbReference>
<dbReference type="SUPFAM" id="SSF56935">
    <property type="entry name" value="Porins"/>
    <property type="match status" value="1"/>
</dbReference>
<evidence type="ECO:0000313" key="14">
    <source>
        <dbReference type="EMBL" id="MBB3862161.1"/>
    </source>
</evidence>
<keyword evidence="14" id="KW-0675">Receptor</keyword>
<keyword evidence="2 11" id="KW-0813">Transport</keyword>
<feature type="chain" id="PRO_5030778399" evidence="12">
    <location>
        <begin position="30"/>
        <end position="812"/>
    </location>
</feature>
<dbReference type="AlphaFoldDB" id="A0A7W5ZY70"/>
<dbReference type="InterPro" id="IPR036942">
    <property type="entry name" value="Beta-barrel_TonB_sf"/>
</dbReference>
<keyword evidence="10 11" id="KW-0998">Cell outer membrane</keyword>
<dbReference type="GO" id="GO:0006826">
    <property type="term" value="P:iron ion transport"/>
    <property type="evidence" value="ECO:0007669"/>
    <property type="project" value="UniProtKB-KW"/>
</dbReference>
<gene>
    <name evidence="14" type="ORF">GGQ88_003459</name>
</gene>
<evidence type="ECO:0000256" key="11">
    <source>
        <dbReference type="PROSITE-ProRule" id="PRU01360"/>
    </source>
</evidence>